<evidence type="ECO:0000256" key="1">
    <source>
        <dbReference type="ARBA" id="ARBA00008889"/>
    </source>
</evidence>
<feature type="non-terminal residue" evidence="4">
    <location>
        <position position="83"/>
    </location>
</feature>
<evidence type="ECO:0000313" key="5">
    <source>
        <dbReference type="Proteomes" id="UP000176609"/>
    </source>
</evidence>
<accession>A0A1F6ARU2</accession>
<gene>
    <name evidence="4" type="ORF">A2960_06450</name>
</gene>
<comment type="similarity">
    <text evidence="1">Belongs to the universal ribosomal protein uL10 family.</text>
</comment>
<dbReference type="Pfam" id="PF00466">
    <property type="entry name" value="Ribosomal_L10"/>
    <property type="match status" value="1"/>
</dbReference>
<keyword evidence="4" id="KW-0689">Ribosomal protein</keyword>
<proteinExistence type="inferred from homology"/>
<dbReference type="AlphaFoldDB" id="A0A1F6ARU2"/>
<dbReference type="EMBL" id="MFJR01000002">
    <property type="protein sequence ID" value="OGG27410.1"/>
    <property type="molecule type" value="Genomic_DNA"/>
</dbReference>
<dbReference type="InterPro" id="IPR001790">
    <property type="entry name" value="Ribosomal_uL10"/>
</dbReference>
<sequence>MTTQPKISQNKQRKMEAVESLKVKLQKAKTFFLTDYRGLTHKQLETLRKSLKKVEAEYLVTKNRLLKLALDQIEVNVQSFKEA</sequence>
<dbReference type="SUPFAM" id="SSF160369">
    <property type="entry name" value="Ribosomal protein L10-like"/>
    <property type="match status" value="1"/>
</dbReference>
<evidence type="ECO:0000256" key="3">
    <source>
        <dbReference type="ARBA" id="ARBA00035502"/>
    </source>
</evidence>
<keyword evidence="4" id="KW-0687">Ribonucleoprotein</keyword>
<comment type="caution">
    <text evidence="4">The sequence shown here is derived from an EMBL/GenBank/DDBJ whole genome shotgun (WGS) entry which is preliminary data.</text>
</comment>
<dbReference type="GO" id="GO:0005840">
    <property type="term" value="C:ribosome"/>
    <property type="evidence" value="ECO:0007669"/>
    <property type="project" value="UniProtKB-KW"/>
</dbReference>
<evidence type="ECO:0000256" key="2">
    <source>
        <dbReference type="ARBA" id="ARBA00035202"/>
    </source>
</evidence>
<name>A0A1F6ARU2_9BACT</name>
<evidence type="ECO:0000313" key="4">
    <source>
        <dbReference type="EMBL" id="OGG27410.1"/>
    </source>
</evidence>
<protein>
    <recommendedName>
        <fullName evidence="2">Large ribosomal subunit protein uL10</fullName>
    </recommendedName>
    <alternativeName>
        <fullName evidence="3">50S ribosomal protein L10</fullName>
    </alternativeName>
</protein>
<dbReference type="Gene3D" id="3.30.70.1730">
    <property type="match status" value="1"/>
</dbReference>
<organism evidence="4 5">
    <name type="scientific">Candidatus Gottesmanbacteria bacterium RIFCSPLOWO2_01_FULL_39_12b</name>
    <dbReference type="NCBI Taxonomy" id="1798388"/>
    <lineage>
        <taxon>Bacteria</taxon>
        <taxon>Candidatus Gottesmaniibacteriota</taxon>
    </lineage>
</organism>
<dbReference type="InterPro" id="IPR043141">
    <property type="entry name" value="Ribosomal_uL10-like_sf"/>
</dbReference>
<dbReference type="Proteomes" id="UP000176609">
    <property type="component" value="Unassembled WGS sequence"/>
</dbReference>
<reference evidence="4 5" key="1">
    <citation type="journal article" date="2016" name="Nat. Commun.">
        <title>Thousands of microbial genomes shed light on interconnected biogeochemical processes in an aquifer system.</title>
        <authorList>
            <person name="Anantharaman K."/>
            <person name="Brown C.T."/>
            <person name="Hug L.A."/>
            <person name="Sharon I."/>
            <person name="Castelle C.J."/>
            <person name="Probst A.J."/>
            <person name="Thomas B.C."/>
            <person name="Singh A."/>
            <person name="Wilkins M.J."/>
            <person name="Karaoz U."/>
            <person name="Brodie E.L."/>
            <person name="Williams K.H."/>
            <person name="Hubbard S.S."/>
            <person name="Banfield J.F."/>
        </authorList>
    </citation>
    <scope>NUCLEOTIDE SEQUENCE [LARGE SCALE GENOMIC DNA]</scope>
</reference>